<name>A0A4R1B870_9ACTN</name>
<comment type="caution">
    <text evidence="5">The sequence shown here is derived from an EMBL/GenBank/DDBJ whole genome shotgun (WGS) entry which is preliminary data.</text>
</comment>
<evidence type="ECO:0000313" key="5">
    <source>
        <dbReference type="EMBL" id="TCJ12715.1"/>
    </source>
</evidence>
<proteinExistence type="predicted"/>
<dbReference type="PANTHER" id="PTHR43537">
    <property type="entry name" value="TRANSCRIPTIONAL REGULATOR, GNTR FAMILY"/>
    <property type="match status" value="1"/>
</dbReference>
<dbReference type="GO" id="GO:0003700">
    <property type="term" value="F:DNA-binding transcription factor activity"/>
    <property type="evidence" value="ECO:0007669"/>
    <property type="project" value="InterPro"/>
</dbReference>
<dbReference type="PROSITE" id="PS50949">
    <property type="entry name" value="HTH_GNTR"/>
    <property type="match status" value="1"/>
</dbReference>
<dbReference type="SUPFAM" id="SSF48008">
    <property type="entry name" value="GntR ligand-binding domain-like"/>
    <property type="match status" value="1"/>
</dbReference>
<dbReference type="PANTHER" id="PTHR43537:SF45">
    <property type="entry name" value="GNTR FAMILY REGULATORY PROTEIN"/>
    <property type="match status" value="1"/>
</dbReference>
<evidence type="ECO:0000256" key="3">
    <source>
        <dbReference type="ARBA" id="ARBA00023163"/>
    </source>
</evidence>
<dbReference type="Proteomes" id="UP000295244">
    <property type="component" value="Unassembled WGS sequence"/>
</dbReference>
<keyword evidence="2" id="KW-0238">DNA-binding</keyword>
<feature type="domain" description="HTH gntR-type" evidence="4">
    <location>
        <begin position="1"/>
        <end position="66"/>
    </location>
</feature>
<dbReference type="PRINTS" id="PR00035">
    <property type="entry name" value="HTHGNTR"/>
</dbReference>
<organism evidence="5 6">
    <name type="scientific">Rubrobacter taiwanensis</name>
    <dbReference type="NCBI Taxonomy" id="185139"/>
    <lineage>
        <taxon>Bacteria</taxon>
        <taxon>Bacillati</taxon>
        <taxon>Actinomycetota</taxon>
        <taxon>Rubrobacteria</taxon>
        <taxon>Rubrobacterales</taxon>
        <taxon>Rubrobacteraceae</taxon>
        <taxon>Rubrobacter</taxon>
    </lineage>
</organism>
<protein>
    <submittedName>
        <fullName evidence="5">GntR family transcriptional regulator</fullName>
    </submittedName>
</protein>
<gene>
    <name evidence="5" type="ORF">E0L93_15440</name>
</gene>
<dbReference type="InterPro" id="IPR036388">
    <property type="entry name" value="WH-like_DNA-bd_sf"/>
</dbReference>
<keyword evidence="1" id="KW-0805">Transcription regulation</keyword>
<evidence type="ECO:0000313" key="6">
    <source>
        <dbReference type="Proteomes" id="UP000295244"/>
    </source>
</evidence>
<dbReference type="SMART" id="SM00345">
    <property type="entry name" value="HTH_GNTR"/>
    <property type="match status" value="1"/>
</dbReference>
<sequence length="212" mass="23713">MSDVAYDRLYDDITGGKLQPNERLIELDLARELGISRAAVRNALIRLEQEGLVKREPNRGARVRLVSEEEAVEILEARMALECVAVRHAALNRTPEDIDELRALLSKMEDHLKRGDLLAASDVNGQFHRRLIEIANHSTISRLLKMLNSQLIRFQYRTILTPGRPPSSLAEHRAIFEAVAAGDPDAAEKAMRTHLSRVAKALKQTAAEARSP</sequence>
<dbReference type="InterPro" id="IPR036390">
    <property type="entry name" value="WH_DNA-bd_sf"/>
</dbReference>
<dbReference type="Pfam" id="PF00392">
    <property type="entry name" value="GntR"/>
    <property type="match status" value="1"/>
</dbReference>
<dbReference type="Pfam" id="PF07729">
    <property type="entry name" value="FCD"/>
    <property type="match status" value="1"/>
</dbReference>
<dbReference type="RefSeq" id="WP_132692983.1">
    <property type="nucleotide sequence ID" value="NZ_SKBU01000044.1"/>
</dbReference>
<evidence type="ECO:0000256" key="1">
    <source>
        <dbReference type="ARBA" id="ARBA00023015"/>
    </source>
</evidence>
<keyword evidence="6" id="KW-1185">Reference proteome</keyword>
<dbReference type="GO" id="GO:0003677">
    <property type="term" value="F:DNA binding"/>
    <property type="evidence" value="ECO:0007669"/>
    <property type="project" value="UniProtKB-KW"/>
</dbReference>
<dbReference type="SMART" id="SM00895">
    <property type="entry name" value="FCD"/>
    <property type="match status" value="1"/>
</dbReference>
<keyword evidence="3" id="KW-0804">Transcription</keyword>
<dbReference type="SUPFAM" id="SSF46785">
    <property type="entry name" value="Winged helix' DNA-binding domain"/>
    <property type="match status" value="1"/>
</dbReference>
<dbReference type="Gene3D" id="1.20.120.530">
    <property type="entry name" value="GntR ligand-binding domain-like"/>
    <property type="match status" value="1"/>
</dbReference>
<evidence type="ECO:0000259" key="4">
    <source>
        <dbReference type="PROSITE" id="PS50949"/>
    </source>
</evidence>
<dbReference type="AlphaFoldDB" id="A0A4R1B870"/>
<evidence type="ECO:0000256" key="2">
    <source>
        <dbReference type="ARBA" id="ARBA00023125"/>
    </source>
</evidence>
<dbReference type="InterPro" id="IPR008920">
    <property type="entry name" value="TF_FadR/GntR_C"/>
</dbReference>
<dbReference type="EMBL" id="SKBU01000044">
    <property type="protein sequence ID" value="TCJ12715.1"/>
    <property type="molecule type" value="Genomic_DNA"/>
</dbReference>
<dbReference type="CDD" id="cd07377">
    <property type="entry name" value="WHTH_GntR"/>
    <property type="match status" value="1"/>
</dbReference>
<reference evidence="5 6" key="1">
    <citation type="submission" date="2019-03" db="EMBL/GenBank/DDBJ databases">
        <title>Whole genome sequence of a novel Rubrobacter taiwanensis strain, isolated from Yellowstone National Park.</title>
        <authorList>
            <person name="Freed S."/>
            <person name="Ramaley R.F."/>
            <person name="Kyndt J.A."/>
        </authorList>
    </citation>
    <scope>NUCLEOTIDE SEQUENCE [LARGE SCALE GENOMIC DNA]</scope>
    <source>
        <strain evidence="5 6">Yellowstone</strain>
    </source>
</reference>
<dbReference type="OrthoDB" id="8680240at2"/>
<accession>A0A4R1B870</accession>
<dbReference type="Gene3D" id="1.10.10.10">
    <property type="entry name" value="Winged helix-like DNA-binding domain superfamily/Winged helix DNA-binding domain"/>
    <property type="match status" value="1"/>
</dbReference>
<dbReference type="InterPro" id="IPR000524">
    <property type="entry name" value="Tscrpt_reg_HTH_GntR"/>
</dbReference>
<dbReference type="InterPro" id="IPR011711">
    <property type="entry name" value="GntR_C"/>
</dbReference>